<feature type="compositionally biased region" description="Low complexity" evidence="1">
    <location>
        <begin position="1"/>
        <end position="15"/>
    </location>
</feature>
<evidence type="ECO:0000313" key="2">
    <source>
        <dbReference type="EMBL" id="PLW33412.1"/>
    </source>
</evidence>
<proteinExistence type="predicted"/>
<evidence type="ECO:0000313" key="3">
    <source>
        <dbReference type="Proteomes" id="UP000235388"/>
    </source>
</evidence>
<dbReference type="EMBL" id="PGCJ01000300">
    <property type="protein sequence ID" value="PLW33412.1"/>
    <property type="molecule type" value="Genomic_DNA"/>
</dbReference>
<feature type="compositionally biased region" description="Polar residues" evidence="1">
    <location>
        <begin position="24"/>
        <end position="37"/>
    </location>
</feature>
<dbReference type="Proteomes" id="UP000235388">
    <property type="component" value="Unassembled WGS sequence"/>
</dbReference>
<dbReference type="OrthoDB" id="2758145at2759"/>
<keyword evidence="3" id="KW-1185">Reference proteome</keyword>
<dbReference type="PANTHER" id="PTHR34409">
    <property type="entry name" value="SET DOMAIN-CONTAINING PROTEIN"/>
    <property type="match status" value="1"/>
</dbReference>
<feature type="region of interest" description="Disordered" evidence="1">
    <location>
        <begin position="104"/>
        <end position="216"/>
    </location>
</feature>
<name>A0A2N5U6P9_9BASI</name>
<dbReference type="STRING" id="200324.A0A2N5U6P9"/>
<accession>A0A2N5U6P9</accession>
<reference evidence="2 3" key="1">
    <citation type="submission" date="2017-11" db="EMBL/GenBank/DDBJ databases">
        <title>De novo assembly and phasing of dikaryotic genomes from two isolates of Puccinia coronata f. sp. avenae, the causal agent of oat crown rust.</title>
        <authorList>
            <person name="Miller M.E."/>
            <person name="Zhang Y."/>
            <person name="Omidvar V."/>
            <person name="Sperschneider J."/>
            <person name="Schwessinger B."/>
            <person name="Raley C."/>
            <person name="Palmer J.M."/>
            <person name="Garnica D."/>
            <person name="Upadhyaya N."/>
            <person name="Rathjen J."/>
            <person name="Taylor J.M."/>
            <person name="Park R.F."/>
            <person name="Dodds P.N."/>
            <person name="Hirsch C.D."/>
            <person name="Kianian S.F."/>
            <person name="Figueroa M."/>
        </authorList>
    </citation>
    <scope>NUCLEOTIDE SEQUENCE [LARGE SCALE GENOMIC DNA]</scope>
    <source>
        <strain evidence="2">12NC29</strain>
    </source>
</reference>
<protein>
    <submittedName>
        <fullName evidence="2">Uncharacterized protein</fullName>
    </submittedName>
</protein>
<feature type="region of interest" description="Disordered" evidence="1">
    <location>
        <begin position="1"/>
        <end position="50"/>
    </location>
</feature>
<feature type="compositionally biased region" description="Polar residues" evidence="1">
    <location>
        <begin position="149"/>
        <end position="183"/>
    </location>
</feature>
<feature type="compositionally biased region" description="Basic and acidic residues" evidence="1">
    <location>
        <begin position="107"/>
        <end position="127"/>
    </location>
</feature>
<sequence>MAPTTQTNKSTQNQTPAATKQEASRTSRSSINTNQRQPGGARGAEGYKGPDCDALVEAVKHFLPLGSNFNSSKPTGKANCPAWVFEAKKTQKLIDNCAELLALDEESSSKDNVDSESSHETDTQRVQDDDDDASCMVFPCQLSFPPNDESLNQSQVQEQALSQNLAQSQNPAQSEDPSQSNPPGSAGDSRIPLNHFSPYAGRSKGSNTGLHHHTPS</sequence>
<dbReference type="AlphaFoldDB" id="A0A2N5U6P9"/>
<evidence type="ECO:0000256" key="1">
    <source>
        <dbReference type="SAM" id="MobiDB-lite"/>
    </source>
</evidence>
<organism evidence="2 3">
    <name type="scientific">Puccinia coronata f. sp. avenae</name>
    <dbReference type="NCBI Taxonomy" id="200324"/>
    <lineage>
        <taxon>Eukaryota</taxon>
        <taxon>Fungi</taxon>
        <taxon>Dikarya</taxon>
        <taxon>Basidiomycota</taxon>
        <taxon>Pucciniomycotina</taxon>
        <taxon>Pucciniomycetes</taxon>
        <taxon>Pucciniales</taxon>
        <taxon>Pucciniaceae</taxon>
        <taxon>Puccinia</taxon>
    </lineage>
</organism>
<comment type="caution">
    <text evidence="2">The sequence shown here is derived from an EMBL/GenBank/DDBJ whole genome shotgun (WGS) entry which is preliminary data.</text>
</comment>
<dbReference type="PANTHER" id="PTHR34409:SF1">
    <property type="entry name" value="MYB-LIKE DOMAIN-CONTAINING PROTEIN"/>
    <property type="match status" value="1"/>
</dbReference>
<gene>
    <name evidence="2" type="ORF">PCANC_20755</name>
</gene>